<keyword evidence="2" id="KW-1185">Reference proteome</keyword>
<name>A0A0A0KXM9_CUCSA</name>
<dbReference type="Proteomes" id="UP000029981">
    <property type="component" value="Chromosome 4"/>
</dbReference>
<accession>A0A0A0KXM9</accession>
<proteinExistence type="predicted"/>
<reference evidence="1 2" key="2">
    <citation type="journal article" date="2009" name="PLoS ONE">
        <title>An integrated genetic and cytogenetic map of the cucumber genome.</title>
        <authorList>
            <person name="Ren Y."/>
            <person name="Zhang Z."/>
            <person name="Liu J."/>
            <person name="Staub J.E."/>
            <person name="Han Y."/>
            <person name="Cheng Z."/>
            <person name="Li X."/>
            <person name="Lu J."/>
            <person name="Miao H."/>
            <person name="Kang H."/>
            <person name="Xie B."/>
            <person name="Gu X."/>
            <person name="Wang X."/>
            <person name="Du Y."/>
            <person name="Jin W."/>
            <person name="Huang S."/>
        </authorList>
    </citation>
    <scope>NUCLEOTIDE SEQUENCE [LARGE SCALE GENOMIC DNA]</scope>
    <source>
        <strain evidence="2">cv. 9930</strain>
    </source>
</reference>
<evidence type="ECO:0000313" key="2">
    <source>
        <dbReference type="Proteomes" id="UP000029981"/>
    </source>
</evidence>
<reference evidence="1 2" key="4">
    <citation type="journal article" date="2011" name="BMC Genomics">
        <title>RNA-Seq improves annotation of protein-coding genes in the cucumber genome.</title>
        <authorList>
            <person name="Li Z."/>
            <person name="Zhang Z."/>
            <person name="Yan P."/>
            <person name="Huang S."/>
            <person name="Fei Z."/>
            <person name="Lin K."/>
        </authorList>
    </citation>
    <scope>NUCLEOTIDE SEQUENCE [LARGE SCALE GENOMIC DNA]</scope>
    <source>
        <strain evidence="2">cv. 9930</strain>
    </source>
</reference>
<sequence>MRITNMMIRISPIRLTSAVRKITTTITMRMGSRGPLRRLAIRYPTGSRRRTVRLENAFGMNIDSTNVAAINPERRTILFANRASARGELAEGEFMAAVDEVAELLRELGAKWMDIEVAVIAAVEHAVDGFTADIAAAMVHLVDQSKAVGVEKGG</sequence>
<gene>
    <name evidence="1" type="ORF">Csa_4G297430</name>
</gene>
<dbReference type="Gramene" id="KGN54293">
    <property type="protein sequence ID" value="KGN54293"/>
    <property type="gene ID" value="Csa_4G297430"/>
</dbReference>
<dbReference type="EMBL" id="CM002925">
    <property type="protein sequence ID" value="KGN54293.1"/>
    <property type="molecule type" value="Genomic_DNA"/>
</dbReference>
<dbReference type="AlphaFoldDB" id="A0A0A0KXM9"/>
<reference evidence="1 2" key="1">
    <citation type="journal article" date="2009" name="Nat. Genet.">
        <title>The genome of the cucumber, Cucumis sativus L.</title>
        <authorList>
            <person name="Huang S."/>
            <person name="Li R."/>
            <person name="Zhang Z."/>
            <person name="Li L."/>
            <person name="Gu X."/>
            <person name="Fan W."/>
            <person name="Lucas W.J."/>
            <person name="Wang X."/>
            <person name="Xie B."/>
            <person name="Ni P."/>
            <person name="Ren Y."/>
            <person name="Zhu H."/>
            <person name="Li J."/>
            <person name="Lin K."/>
            <person name="Jin W."/>
            <person name="Fei Z."/>
            <person name="Li G."/>
            <person name="Staub J."/>
            <person name="Kilian A."/>
            <person name="van der Vossen E.A."/>
            <person name="Wu Y."/>
            <person name="Guo J."/>
            <person name="He J."/>
            <person name="Jia Z."/>
            <person name="Ren Y."/>
            <person name="Tian G."/>
            <person name="Lu Y."/>
            <person name="Ruan J."/>
            <person name="Qian W."/>
            <person name="Wang M."/>
            <person name="Huang Q."/>
            <person name="Li B."/>
            <person name="Xuan Z."/>
            <person name="Cao J."/>
            <person name="Asan"/>
            <person name="Wu Z."/>
            <person name="Zhang J."/>
            <person name="Cai Q."/>
            <person name="Bai Y."/>
            <person name="Zhao B."/>
            <person name="Han Y."/>
            <person name="Li Y."/>
            <person name="Li X."/>
            <person name="Wang S."/>
            <person name="Shi Q."/>
            <person name="Liu S."/>
            <person name="Cho W.K."/>
            <person name="Kim J.Y."/>
            <person name="Xu Y."/>
            <person name="Heller-Uszynska K."/>
            <person name="Miao H."/>
            <person name="Cheng Z."/>
            <person name="Zhang S."/>
            <person name="Wu J."/>
            <person name="Yang Y."/>
            <person name="Kang H."/>
            <person name="Li M."/>
            <person name="Liang H."/>
            <person name="Ren X."/>
            <person name="Shi Z."/>
            <person name="Wen M."/>
            <person name="Jian M."/>
            <person name="Yang H."/>
            <person name="Zhang G."/>
            <person name="Yang Z."/>
            <person name="Chen R."/>
            <person name="Liu S."/>
            <person name="Li J."/>
            <person name="Ma L."/>
            <person name="Liu H."/>
            <person name="Zhou Y."/>
            <person name="Zhao J."/>
            <person name="Fang X."/>
            <person name="Li G."/>
            <person name="Fang L."/>
            <person name="Li Y."/>
            <person name="Liu D."/>
            <person name="Zheng H."/>
            <person name="Zhang Y."/>
            <person name="Qin N."/>
            <person name="Li Z."/>
            <person name="Yang G."/>
            <person name="Yang S."/>
            <person name="Bolund L."/>
            <person name="Kristiansen K."/>
            <person name="Zheng H."/>
            <person name="Li S."/>
            <person name="Zhang X."/>
            <person name="Yang H."/>
            <person name="Wang J."/>
            <person name="Sun R."/>
            <person name="Zhang B."/>
            <person name="Jiang S."/>
            <person name="Wang J."/>
            <person name="Du Y."/>
            <person name="Li S."/>
        </authorList>
    </citation>
    <scope>NUCLEOTIDE SEQUENCE [LARGE SCALE GENOMIC DNA]</scope>
    <source>
        <strain evidence="2">cv. 9930</strain>
    </source>
</reference>
<protein>
    <submittedName>
        <fullName evidence="1">DNA polymerase, beta-like region</fullName>
    </submittedName>
</protein>
<reference evidence="1 2" key="3">
    <citation type="journal article" date="2010" name="BMC Genomics">
        <title>Transcriptome sequencing and comparative analysis of cucumber flowers with different sex types.</title>
        <authorList>
            <person name="Guo S."/>
            <person name="Zheng Y."/>
            <person name="Joung J.G."/>
            <person name="Liu S."/>
            <person name="Zhang Z."/>
            <person name="Crasta O.R."/>
            <person name="Sobral B.W."/>
            <person name="Xu Y."/>
            <person name="Huang S."/>
            <person name="Fei Z."/>
        </authorList>
    </citation>
    <scope>NUCLEOTIDE SEQUENCE [LARGE SCALE GENOMIC DNA]</scope>
    <source>
        <strain evidence="2">cv. 9930</strain>
    </source>
</reference>
<organism evidence="1 2">
    <name type="scientific">Cucumis sativus</name>
    <name type="common">Cucumber</name>
    <dbReference type="NCBI Taxonomy" id="3659"/>
    <lineage>
        <taxon>Eukaryota</taxon>
        <taxon>Viridiplantae</taxon>
        <taxon>Streptophyta</taxon>
        <taxon>Embryophyta</taxon>
        <taxon>Tracheophyta</taxon>
        <taxon>Spermatophyta</taxon>
        <taxon>Magnoliopsida</taxon>
        <taxon>eudicotyledons</taxon>
        <taxon>Gunneridae</taxon>
        <taxon>Pentapetalae</taxon>
        <taxon>rosids</taxon>
        <taxon>fabids</taxon>
        <taxon>Cucurbitales</taxon>
        <taxon>Cucurbitaceae</taxon>
        <taxon>Benincaseae</taxon>
        <taxon>Cucumis</taxon>
    </lineage>
</organism>
<evidence type="ECO:0000313" key="1">
    <source>
        <dbReference type="EMBL" id="KGN54293.1"/>
    </source>
</evidence>